<evidence type="ECO:0000256" key="3">
    <source>
        <dbReference type="ARBA" id="ARBA00022723"/>
    </source>
</evidence>
<dbReference type="KEGG" id="fpl:Ferp_1387"/>
<dbReference type="GO" id="GO:0046872">
    <property type="term" value="F:metal ion binding"/>
    <property type="evidence" value="ECO:0007669"/>
    <property type="project" value="UniProtKB-KW"/>
</dbReference>
<dbReference type="PROSITE" id="PS51379">
    <property type="entry name" value="4FE4S_FER_2"/>
    <property type="match status" value="1"/>
</dbReference>
<dbReference type="SUPFAM" id="SSF46548">
    <property type="entry name" value="alpha-helical ferredoxin"/>
    <property type="match status" value="1"/>
</dbReference>
<sequence>MLGRAEYYEPRKDFFVNCTKCGICLTVCPTYNVTYWEHYSPRGRIVLSQLFELDEEVKKSVFTCLTCGYCENICSSGVKFTEEIERVRKQFISSGYFVKKHMELYEVIKGYGNPYRGVPLIEEYREVETLYYPGCTALYKEREIFEATKKLLDYLKVDYLVEAKHCCGSTALRVGLGEDIARKGFESIREAVEKTGASLIVTSCPGCYRTIKKDYKKMFGSVGADVMHITEFLFENVHKLDFKKTDLTVSYHDPCHLGRHMKVYEEPRALIEEVAKLKELERIKNESFCCGGGGGVRAGYKDFSMMVMGERIREVKRVDPDLLLSACPFCYRNLKRGDVAVKDIIMLLSELVR</sequence>
<keyword evidence="6" id="KW-0411">Iron-sulfur</keyword>
<evidence type="ECO:0000313" key="8">
    <source>
        <dbReference type="EMBL" id="ADC65538.1"/>
    </source>
</evidence>
<dbReference type="HOGENOM" id="CLU_023081_2_0_2"/>
<name>D3RYH5_FERPA</name>
<organism evidence="8 9">
    <name type="scientific">Ferroglobus placidus (strain DSM 10642 / AEDII12DO)</name>
    <dbReference type="NCBI Taxonomy" id="589924"/>
    <lineage>
        <taxon>Archaea</taxon>
        <taxon>Methanobacteriati</taxon>
        <taxon>Methanobacteriota</taxon>
        <taxon>Archaeoglobi</taxon>
        <taxon>Archaeoglobales</taxon>
        <taxon>Archaeoglobaceae</taxon>
        <taxon>Ferroglobus</taxon>
    </lineage>
</organism>
<keyword evidence="5" id="KW-0408">Iron</keyword>
<dbReference type="GO" id="GO:0005886">
    <property type="term" value="C:plasma membrane"/>
    <property type="evidence" value="ECO:0007669"/>
    <property type="project" value="TreeGrafter"/>
</dbReference>
<evidence type="ECO:0000256" key="5">
    <source>
        <dbReference type="ARBA" id="ARBA00023004"/>
    </source>
</evidence>
<dbReference type="GO" id="GO:0051912">
    <property type="term" value="F:CoB--CoM heterodisulfide reductase activity"/>
    <property type="evidence" value="ECO:0007669"/>
    <property type="project" value="UniProtKB-EC"/>
</dbReference>
<protein>
    <submittedName>
        <fullName evidence="8">CoB--CoM heterodisulfide reductase</fullName>
        <ecNumber evidence="8">1.8.98.1</ecNumber>
    </submittedName>
</protein>
<reference evidence="9" key="1">
    <citation type="submission" date="2010-02" db="EMBL/GenBank/DDBJ databases">
        <title>Complete sequence of Ferroglobus placidus DSM 10642.</title>
        <authorList>
            <consortium name="US DOE Joint Genome Institute"/>
            <person name="Lucas S."/>
            <person name="Copeland A."/>
            <person name="Lapidus A."/>
            <person name="Cheng J.-F."/>
            <person name="Bruce D."/>
            <person name="Goodwin L."/>
            <person name="Pitluck S."/>
            <person name="Saunders E."/>
            <person name="Brettin T."/>
            <person name="Detter J.C."/>
            <person name="Han C."/>
            <person name="Tapia R."/>
            <person name="Larimer F."/>
            <person name="Land M."/>
            <person name="Hauser L."/>
            <person name="Kyrpides N."/>
            <person name="Ivanova N."/>
            <person name="Holmes D."/>
            <person name="Lovley D."/>
            <person name="Kyrpides N."/>
            <person name="Anderson I.J."/>
            <person name="Woyke T."/>
        </authorList>
    </citation>
    <scope>NUCLEOTIDE SEQUENCE [LARGE SCALE GENOMIC DNA]</scope>
    <source>
        <strain evidence="9">DSM 10642 / AEDII12DO</strain>
    </source>
</reference>
<accession>D3RYH5</accession>
<evidence type="ECO:0000313" key="9">
    <source>
        <dbReference type="Proteomes" id="UP000002613"/>
    </source>
</evidence>
<keyword evidence="4 8" id="KW-0560">Oxidoreductase</keyword>
<dbReference type="EMBL" id="CP001899">
    <property type="protein sequence ID" value="ADC65538.1"/>
    <property type="molecule type" value="Genomic_DNA"/>
</dbReference>
<dbReference type="PROSITE" id="PS00198">
    <property type="entry name" value="4FE4S_FER_1"/>
    <property type="match status" value="1"/>
</dbReference>
<evidence type="ECO:0000256" key="6">
    <source>
        <dbReference type="ARBA" id="ARBA00023014"/>
    </source>
</evidence>
<dbReference type="Gene3D" id="1.10.1060.10">
    <property type="entry name" value="Alpha-helical ferredoxin"/>
    <property type="match status" value="1"/>
</dbReference>
<keyword evidence="3" id="KW-0479">Metal-binding</keyword>
<dbReference type="EC" id="1.8.98.1" evidence="8"/>
<reference evidence="8 9" key="2">
    <citation type="journal article" date="2011" name="Stand. Genomic Sci.">
        <title>Complete genome sequence of Ferroglobus placidus AEDII12DO.</title>
        <authorList>
            <person name="Anderson I."/>
            <person name="Risso C."/>
            <person name="Holmes D."/>
            <person name="Lucas S."/>
            <person name="Copeland A."/>
            <person name="Lapidus A."/>
            <person name="Cheng J.F."/>
            <person name="Bruce D."/>
            <person name="Goodwin L."/>
            <person name="Pitluck S."/>
            <person name="Saunders E."/>
            <person name="Brettin T."/>
            <person name="Detter J.C."/>
            <person name="Han C."/>
            <person name="Tapia R."/>
            <person name="Larimer F."/>
            <person name="Land M."/>
            <person name="Hauser L."/>
            <person name="Woyke T."/>
            <person name="Lovley D."/>
            <person name="Kyrpides N."/>
            <person name="Ivanova N."/>
        </authorList>
    </citation>
    <scope>NUCLEOTIDE SEQUENCE [LARGE SCALE GENOMIC DNA]</scope>
    <source>
        <strain evidence="9">DSM 10642 / AEDII12DO</strain>
    </source>
</reference>
<evidence type="ECO:0000256" key="4">
    <source>
        <dbReference type="ARBA" id="ARBA00023002"/>
    </source>
</evidence>
<dbReference type="Proteomes" id="UP000002613">
    <property type="component" value="Chromosome"/>
</dbReference>
<dbReference type="STRING" id="589924.Ferp_1387"/>
<dbReference type="InterPro" id="IPR017896">
    <property type="entry name" value="4Fe4S_Fe-S-bd"/>
</dbReference>
<evidence type="ECO:0000256" key="2">
    <source>
        <dbReference type="ARBA" id="ARBA00022485"/>
    </source>
</evidence>
<gene>
    <name evidence="8" type="ordered locus">Ferp_1387</name>
</gene>
<dbReference type="InterPro" id="IPR051460">
    <property type="entry name" value="HdrC_iron-sulfur_subunit"/>
</dbReference>
<dbReference type="InterPro" id="IPR009051">
    <property type="entry name" value="Helical_ferredxn"/>
</dbReference>
<dbReference type="PANTHER" id="PTHR43255:SF1">
    <property type="entry name" value="IRON-SULFUR-BINDING OXIDOREDUCTASE FADF-RELATED"/>
    <property type="match status" value="1"/>
</dbReference>
<dbReference type="Pfam" id="PF02754">
    <property type="entry name" value="CCG"/>
    <property type="match status" value="2"/>
</dbReference>
<keyword evidence="9" id="KW-1185">Reference proteome</keyword>
<keyword evidence="2" id="KW-0004">4Fe-4S</keyword>
<dbReference type="Pfam" id="PF13183">
    <property type="entry name" value="Fer4_8"/>
    <property type="match status" value="1"/>
</dbReference>
<dbReference type="AlphaFoldDB" id="D3RYH5"/>
<dbReference type="PANTHER" id="PTHR43255">
    <property type="entry name" value="IRON-SULFUR-BINDING OXIDOREDUCTASE FADF-RELATED-RELATED"/>
    <property type="match status" value="1"/>
</dbReference>
<evidence type="ECO:0000259" key="7">
    <source>
        <dbReference type="PROSITE" id="PS51379"/>
    </source>
</evidence>
<comment type="similarity">
    <text evidence="1">Belongs to the HdrC family.</text>
</comment>
<evidence type="ECO:0000256" key="1">
    <source>
        <dbReference type="ARBA" id="ARBA00007097"/>
    </source>
</evidence>
<feature type="domain" description="4Fe-4S ferredoxin-type" evidence="7">
    <location>
        <begin position="8"/>
        <end position="38"/>
    </location>
</feature>
<dbReference type="InterPro" id="IPR004017">
    <property type="entry name" value="Cys_rich_dom"/>
</dbReference>
<dbReference type="InterPro" id="IPR017900">
    <property type="entry name" value="4Fe4S_Fe_S_CS"/>
</dbReference>
<proteinExistence type="inferred from homology"/>
<dbReference type="GO" id="GO:0051539">
    <property type="term" value="F:4 iron, 4 sulfur cluster binding"/>
    <property type="evidence" value="ECO:0007669"/>
    <property type="project" value="UniProtKB-KW"/>
</dbReference>
<dbReference type="PaxDb" id="589924-Ferp_1387"/>
<dbReference type="eggNOG" id="arCOG00333">
    <property type="taxonomic scope" value="Archaea"/>
</dbReference>